<keyword evidence="1" id="KW-0472">Membrane</keyword>
<protein>
    <recommendedName>
        <fullName evidence="2">DUF6460 domain-containing protein</fullName>
    </recommendedName>
</protein>
<gene>
    <name evidence="3" type="ORF">E5163_09960</name>
</gene>
<dbReference type="OrthoDB" id="8480887at2"/>
<evidence type="ECO:0000313" key="4">
    <source>
        <dbReference type="Proteomes" id="UP000308054"/>
    </source>
</evidence>
<dbReference type="EMBL" id="SRXW01000003">
    <property type="protein sequence ID" value="TGY88156.1"/>
    <property type="molecule type" value="Genomic_DNA"/>
</dbReference>
<keyword evidence="1" id="KW-0812">Transmembrane</keyword>
<dbReference type="AlphaFoldDB" id="A0A4S2GYF9"/>
<proteinExistence type="predicted"/>
<dbReference type="Pfam" id="PF20061">
    <property type="entry name" value="DUF6460"/>
    <property type="match status" value="1"/>
</dbReference>
<comment type="caution">
    <text evidence="3">The sequence shown here is derived from an EMBL/GenBank/DDBJ whole genome shotgun (WGS) entry which is preliminary data.</text>
</comment>
<sequence length="108" mass="11990">MTTNGETRTEPPAKKSFLARLISITPGQLLAVFFLCVLAGLILAVFNVDPATLWVDFFGAVGEAWQRFFEIIADSLGWAVQYFFLGAVLVIPIWIVWRIIRAASGRSD</sequence>
<feature type="domain" description="DUF6460" evidence="2">
    <location>
        <begin position="72"/>
        <end position="102"/>
    </location>
</feature>
<dbReference type="Proteomes" id="UP000308054">
    <property type="component" value="Unassembled WGS sequence"/>
</dbReference>
<organism evidence="3 4">
    <name type="scientific">Marinicauda algicola</name>
    <dbReference type="NCBI Taxonomy" id="2029849"/>
    <lineage>
        <taxon>Bacteria</taxon>
        <taxon>Pseudomonadati</taxon>
        <taxon>Pseudomonadota</taxon>
        <taxon>Alphaproteobacteria</taxon>
        <taxon>Maricaulales</taxon>
        <taxon>Maricaulaceae</taxon>
        <taxon>Marinicauda</taxon>
    </lineage>
</organism>
<evidence type="ECO:0000313" key="3">
    <source>
        <dbReference type="EMBL" id="TGY88156.1"/>
    </source>
</evidence>
<feature type="transmembrane region" description="Helical" evidence="1">
    <location>
        <begin position="21"/>
        <end position="46"/>
    </location>
</feature>
<accession>A0A4S2GYF9</accession>
<evidence type="ECO:0000256" key="1">
    <source>
        <dbReference type="SAM" id="Phobius"/>
    </source>
</evidence>
<dbReference type="RefSeq" id="WP_135996001.1">
    <property type="nucleotide sequence ID" value="NZ_CP071057.1"/>
</dbReference>
<reference evidence="3 4" key="1">
    <citation type="journal article" date="2017" name="Int. J. Syst. Evol. Microbiol.">
        <title>Marinicauda algicola sp. nov., isolated from a marine red alga Rhodosorus marinus.</title>
        <authorList>
            <person name="Jeong S.E."/>
            <person name="Jeon S.H."/>
            <person name="Chun B.H."/>
            <person name="Kim D.W."/>
            <person name="Jeon C.O."/>
        </authorList>
    </citation>
    <scope>NUCLEOTIDE SEQUENCE [LARGE SCALE GENOMIC DNA]</scope>
    <source>
        <strain evidence="3 4">JCM 31718</strain>
    </source>
</reference>
<keyword evidence="1" id="KW-1133">Transmembrane helix</keyword>
<keyword evidence="4" id="KW-1185">Reference proteome</keyword>
<evidence type="ECO:0000259" key="2">
    <source>
        <dbReference type="Pfam" id="PF20061"/>
    </source>
</evidence>
<name>A0A4S2GYF9_9PROT</name>
<dbReference type="InterPro" id="IPR045594">
    <property type="entry name" value="DUF6460"/>
</dbReference>
<feature type="transmembrane region" description="Helical" evidence="1">
    <location>
        <begin position="79"/>
        <end position="100"/>
    </location>
</feature>